<dbReference type="PROSITE" id="PS51318">
    <property type="entry name" value="TAT"/>
    <property type="match status" value="1"/>
</dbReference>
<comment type="cofactor">
    <cofactor evidence="1">
        <name>FAD</name>
        <dbReference type="ChEBI" id="CHEBI:57692"/>
    </cofactor>
</comment>
<dbReference type="PANTHER" id="PTHR10742">
    <property type="entry name" value="FLAVIN MONOAMINE OXIDASE"/>
    <property type="match status" value="1"/>
</dbReference>
<evidence type="ECO:0000313" key="6">
    <source>
        <dbReference type="Proteomes" id="UP000076512"/>
    </source>
</evidence>
<dbReference type="GO" id="GO:0009063">
    <property type="term" value="P:amino acid catabolic process"/>
    <property type="evidence" value="ECO:0007669"/>
    <property type="project" value="TreeGrafter"/>
</dbReference>
<dbReference type="InterPro" id="IPR001613">
    <property type="entry name" value="Flavin_amine_oxidase"/>
</dbReference>
<accession>A0A161XEB7</accession>
<organism evidence="5 6">
    <name type="scientific">Nocardia terpenica</name>
    <dbReference type="NCBI Taxonomy" id="455432"/>
    <lineage>
        <taxon>Bacteria</taxon>
        <taxon>Bacillati</taxon>
        <taxon>Actinomycetota</taxon>
        <taxon>Actinomycetes</taxon>
        <taxon>Mycobacteriales</taxon>
        <taxon>Nocardiaceae</taxon>
        <taxon>Nocardia</taxon>
    </lineage>
</organism>
<dbReference type="OrthoDB" id="337830at2"/>
<evidence type="ECO:0000256" key="2">
    <source>
        <dbReference type="ARBA" id="ARBA00023002"/>
    </source>
</evidence>
<dbReference type="PANTHER" id="PTHR10742:SF342">
    <property type="entry name" value="AMINE OXIDASE"/>
    <property type="match status" value="1"/>
</dbReference>
<protein>
    <recommendedName>
        <fullName evidence="4">Amine oxidase domain-containing protein</fullName>
    </recommendedName>
</protein>
<keyword evidence="2" id="KW-0560">Oxidoreductase</keyword>
<dbReference type="InterPro" id="IPR006311">
    <property type="entry name" value="TAT_signal"/>
</dbReference>
<dbReference type="AlphaFoldDB" id="A0A161XEB7"/>
<keyword evidence="6" id="KW-1185">Reference proteome</keyword>
<proteinExistence type="predicted"/>
<dbReference type="STRING" id="455432.AWN90_02925"/>
<dbReference type="Gene3D" id="1.10.405.10">
    <property type="entry name" value="Guanine Nucleotide Dissociation Inhibitor, domain 1"/>
    <property type="match status" value="1"/>
</dbReference>
<feature type="binding site" evidence="3">
    <location>
        <begin position="101"/>
        <end position="102"/>
    </location>
    <ligand>
        <name>FAD</name>
        <dbReference type="ChEBI" id="CHEBI:57692"/>
    </ligand>
</feature>
<dbReference type="PRINTS" id="PR00757">
    <property type="entry name" value="AMINEOXDASEF"/>
</dbReference>
<dbReference type="GO" id="GO:0001716">
    <property type="term" value="F:L-amino-acid oxidase activity"/>
    <property type="evidence" value="ECO:0007669"/>
    <property type="project" value="TreeGrafter"/>
</dbReference>
<evidence type="ECO:0000256" key="3">
    <source>
        <dbReference type="PIRSR" id="PIRSR601613-1"/>
    </source>
</evidence>
<dbReference type="Gene3D" id="3.50.50.60">
    <property type="entry name" value="FAD/NAD(P)-binding domain"/>
    <property type="match status" value="1"/>
</dbReference>
<dbReference type="InterPro" id="IPR036188">
    <property type="entry name" value="FAD/NAD-bd_sf"/>
</dbReference>
<evidence type="ECO:0000259" key="4">
    <source>
        <dbReference type="Pfam" id="PF01593"/>
    </source>
</evidence>
<dbReference type="Proteomes" id="UP000076512">
    <property type="component" value="Unassembled WGS sequence"/>
</dbReference>
<feature type="domain" description="Amine oxidase" evidence="4">
    <location>
        <begin position="81"/>
        <end position="538"/>
    </location>
</feature>
<dbReference type="InterPro" id="IPR050281">
    <property type="entry name" value="Flavin_monoamine_oxidase"/>
</dbReference>
<dbReference type="Pfam" id="PF01593">
    <property type="entry name" value="Amino_oxidase"/>
    <property type="match status" value="1"/>
</dbReference>
<comment type="caution">
    <text evidence="5">The sequence shown here is derived from an EMBL/GenBank/DDBJ whole genome shotgun (WGS) entry which is preliminary data.</text>
</comment>
<evidence type="ECO:0000313" key="5">
    <source>
        <dbReference type="EMBL" id="KZM71688.1"/>
    </source>
</evidence>
<reference evidence="5 6" key="1">
    <citation type="submission" date="2016-04" db="EMBL/GenBank/DDBJ databases">
        <authorList>
            <person name="Evans L.H."/>
            <person name="Alamgir A."/>
            <person name="Owens N."/>
            <person name="Weber N.D."/>
            <person name="Virtaneva K."/>
            <person name="Barbian K."/>
            <person name="Babar A."/>
            <person name="Rosenke K."/>
        </authorList>
    </citation>
    <scope>NUCLEOTIDE SEQUENCE [LARGE SCALE GENOMIC DNA]</scope>
    <source>
        <strain evidence="5 6">IFM 0406</strain>
    </source>
</reference>
<gene>
    <name evidence="5" type="ORF">AWN90_02925</name>
</gene>
<dbReference type="Gene3D" id="3.90.660.10">
    <property type="match status" value="1"/>
</dbReference>
<name>A0A161XEB7_9NOCA</name>
<dbReference type="SUPFAM" id="SSF51905">
    <property type="entry name" value="FAD/NAD(P)-binding domain"/>
    <property type="match status" value="1"/>
</dbReference>
<sequence length="543" mass="57707">MFRLVRRTVADYTAAERLGVPVLEFREARAAGALATFSRRNFLKLGAALGGTALVLGAAARRPAPARAADAPRIAIVGAGIAGLNAALTLADAGIPATVYEASDRIGGRMYSERDYWDGGQVSEWGGEAIDTDHTVIRDLCGRFGLPLTDHRNDATAKGHDVLYFEGGYVPEEKFVADFQPVYQAVQRDLAQAGPDAPTWDKATPGGITLSNMPLTEWIATRVPGGYGSWLARFLDDAYAVEYGLPAIAQTALNLVYLMGDQADPNDPRQWGASDERFEIVGGNQRLPEAISAALPRDTVRHGWRLEAVARAADGTQTLTFDEGGARRTVQADHTILTVPLGVLKQIDYRAAGFDPRMCGVIESLVMGSCTKLNMQFTARPWVGVGPWPGVSSGMSFTDVGYQQIWDATAGQPGAEGIAIQYGGGLGALKYEPPAPFLTAADPAVRAAVAGVLPQFERVVPGVAPLWNGKATLSAWHLNPDAYGAYSAFPVGYCHRFAGYEGTRQGNIHLAGEHTSADSQGFMNGGAESGARAAREILADLGS</sequence>
<dbReference type="EMBL" id="LWGR01000012">
    <property type="protein sequence ID" value="KZM71688.1"/>
    <property type="molecule type" value="Genomic_DNA"/>
</dbReference>
<dbReference type="InterPro" id="IPR002937">
    <property type="entry name" value="Amino_oxidase"/>
</dbReference>
<evidence type="ECO:0000256" key="1">
    <source>
        <dbReference type="ARBA" id="ARBA00001974"/>
    </source>
</evidence>